<dbReference type="InterPro" id="IPR000210">
    <property type="entry name" value="BTB/POZ_dom"/>
</dbReference>
<dbReference type="OrthoDB" id="2414723at2759"/>
<dbReference type="Proteomes" id="UP001140560">
    <property type="component" value="Unassembled WGS sequence"/>
</dbReference>
<evidence type="ECO:0000313" key="3">
    <source>
        <dbReference type="EMBL" id="KAJ4368379.1"/>
    </source>
</evidence>
<sequence length="264" mass="29876">MYSASIPPQSTSATPQPTPTPNMPQPAELPEGDLVTLNVGGLKFETRKSTLKFCDYFANMFSGRWTLELLPDGSVPIDADPEIFSILLAYIRRPTVYPLLWTKEQGFDYATYNRLLAEAKFFGLEALRSWIHKQKYLSAIKTSYKIYVSPACTGTWFSSLPADPPVIGFNNHAGYYKPISNIEVLQSFDLGVPGRGRCIGSKSYKDDPYNDAETFSMEYKPRQRGTHTEIRRPQYERLERSIASLWRSVEFHPEALMAGHGEGR</sequence>
<dbReference type="InterPro" id="IPR045068">
    <property type="entry name" value="BACURD1-3"/>
</dbReference>
<feature type="region of interest" description="Disordered" evidence="1">
    <location>
        <begin position="1"/>
        <end position="30"/>
    </location>
</feature>
<dbReference type="InterPro" id="IPR003131">
    <property type="entry name" value="T1-type_BTB"/>
</dbReference>
<feature type="compositionally biased region" description="Low complexity" evidence="1">
    <location>
        <begin position="1"/>
        <end position="15"/>
    </location>
</feature>
<keyword evidence="4" id="KW-1185">Reference proteome</keyword>
<gene>
    <name evidence="3" type="ORF">N0V83_006736</name>
</gene>
<dbReference type="PANTHER" id="PTHR11145:SF8">
    <property type="entry name" value="RE57120P"/>
    <property type="match status" value="1"/>
</dbReference>
<dbReference type="SMART" id="SM00225">
    <property type="entry name" value="BTB"/>
    <property type="match status" value="1"/>
</dbReference>
<protein>
    <recommendedName>
        <fullName evidence="2">BTB domain-containing protein</fullName>
    </recommendedName>
</protein>
<dbReference type="InterPro" id="IPR011333">
    <property type="entry name" value="SKP1/BTB/POZ_sf"/>
</dbReference>
<reference evidence="3" key="1">
    <citation type="submission" date="2022-10" db="EMBL/GenBank/DDBJ databases">
        <title>Tapping the CABI collections for fungal endophytes: first genome assemblies for Collariella, Neodidymelliopsis, Ascochyta clinopodiicola, Didymella pomorum, Didymosphaeria variabile, Neocosmospora piperis and Neocucurbitaria cava.</title>
        <authorList>
            <person name="Hill R."/>
        </authorList>
    </citation>
    <scope>NUCLEOTIDE SEQUENCE</scope>
    <source>
        <strain evidence="3">IMI 356814</strain>
    </source>
</reference>
<dbReference type="CDD" id="cd18316">
    <property type="entry name" value="BTB_POZ_KCTD-like"/>
    <property type="match status" value="1"/>
</dbReference>
<dbReference type="GO" id="GO:0051260">
    <property type="term" value="P:protein homooligomerization"/>
    <property type="evidence" value="ECO:0007669"/>
    <property type="project" value="InterPro"/>
</dbReference>
<name>A0A9W8Y854_9PLEO</name>
<dbReference type="Gene3D" id="3.30.710.10">
    <property type="entry name" value="Potassium Channel Kv1.1, Chain A"/>
    <property type="match status" value="1"/>
</dbReference>
<dbReference type="SUPFAM" id="SSF54695">
    <property type="entry name" value="POZ domain"/>
    <property type="match status" value="1"/>
</dbReference>
<dbReference type="PANTHER" id="PTHR11145">
    <property type="entry name" value="BTB/POZ DOMAIN-CONTAINING ADAPTER FOR CUL3-MEDIATED RHOA DEGRADATION PROTEIN FAMILY MEMBER"/>
    <property type="match status" value="1"/>
</dbReference>
<evidence type="ECO:0000313" key="4">
    <source>
        <dbReference type="Proteomes" id="UP001140560"/>
    </source>
</evidence>
<accession>A0A9W8Y854</accession>
<feature type="domain" description="BTB" evidence="2">
    <location>
        <begin position="33"/>
        <end position="139"/>
    </location>
</feature>
<dbReference type="EMBL" id="JAPEUY010000011">
    <property type="protein sequence ID" value="KAJ4368379.1"/>
    <property type="molecule type" value="Genomic_DNA"/>
</dbReference>
<organism evidence="3 4">
    <name type="scientific">Neocucurbitaria cava</name>
    <dbReference type="NCBI Taxonomy" id="798079"/>
    <lineage>
        <taxon>Eukaryota</taxon>
        <taxon>Fungi</taxon>
        <taxon>Dikarya</taxon>
        <taxon>Ascomycota</taxon>
        <taxon>Pezizomycotina</taxon>
        <taxon>Dothideomycetes</taxon>
        <taxon>Pleosporomycetidae</taxon>
        <taxon>Pleosporales</taxon>
        <taxon>Pleosporineae</taxon>
        <taxon>Cucurbitariaceae</taxon>
        <taxon>Neocucurbitaria</taxon>
    </lineage>
</organism>
<comment type="caution">
    <text evidence="3">The sequence shown here is derived from an EMBL/GenBank/DDBJ whole genome shotgun (WGS) entry which is preliminary data.</text>
</comment>
<proteinExistence type="predicted"/>
<dbReference type="Pfam" id="PF02214">
    <property type="entry name" value="BTB_2"/>
    <property type="match status" value="1"/>
</dbReference>
<evidence type="ECO:0000256" key="1">
    <source>
        <dbReference type="SAM" id="MobiDB-lite"/>
    </source>
</evidence>
<evidence type="ECO:0000259" key="2">
    <source>
        <dbReference type="SMART" id="SM00225"/>
    </source>
</evidence>
<dbReference type="AlphaFoldDB" id="A0A9W8Y854"/>